<keyword evidence="1" id="KW-0472">Membrane</keyword>
<organism evidence="3 4">
    <name type="scientific">Cellvibrio japonicus (strain Ueda107)</name>
    <name type="common">Pseudomonas fluorescens subsp. cellulosa</name>
    <dbReference type="NCBI Taxonomy" id="498211"/>
    <lineage>
        <taxon>Bacteria</taxon>
        <taxon>Pseudomonadati</taxon>
        <taxon>Pseudomonadota</taxon>
        <taxon>Gammaproteobacteria</taxon>
        <taxon>Cellvibrionales</taxon>
        <taxon>Cellvibrionaceae</taxon>
        <taxon>Cellvibrio</taxon>
    </lineage>
</organism>
<dbReference type="Proteomes" id="UP000001036">
    <property type="component" value="Chromosome"/>
</dbReference>
<feature type="transmembrane region" description="Helical" evidence="1">
    <location>
        <begin position="121"/>
        <end position="153"/>
    </location>
</feature>
<feature type="transmembrane region" description="Helical" evidence="1">
    <location>
        <begin position="351"/>
        <end position="370"/>
    </location>
</feature>
<dbReference type="PANTHER" id="PTHR40407:SF1">
    <property type="entry name" value="HEPARAN-ALPHA-GLUCOSAMINIDE N-ACETYLTRANSFERASE CATALYTIC DOMAIN-CONTAINING PROTEIN"/>
    <property type="match status" value="1"/>
</dbReference>
<keyword evidence="1" id="KW-1133">Transmembrane helix</keyword>
<dbReference type="InterPro" id="IPR012429">
    <property type="entry name" value="HGSNAT_cat"/>
</dbReference>
<feature type="transmembrane region" description="Helical" evidence="1">
    <location>
        <begin position="219"/>
        <end position="237"/>
    </location>
</feature>
<evidence type="ECO:0000259" key="2">
    <source>
        <dbReference type="Pfam" id="PF07786"/>
    </source>
</evidence>
<feature type="domain" description="Heparan-alpha-glucosaminide N-acetyltransferase catalytic" evidence="2">
    <location>
        <begin position="10"/>
        <end position="235"/>
    </location>
</feature>
<protein>
    <submittedName>
        <fullName evidence="3">Putative membrane protein</fullName>
    </submittedName>
</protein>
<evidence type="ECO:0000256" key="1">
    <source>
        <dbReference type="SAM" id="Phobius"/>
    </source>
</evidence>
<gene>
    <name evidence="3" type="ordered locus">CJA_1859</name>
</gene>
<feature type="transmembrane region" description="Helical" evidence="1">
    <location>
        <begin position="190"/>
        <end position="213"/>
    </location>
</feature>
<sequence>MMSSMTHTDRYQGIDVIRGLAIVLMALDHIRDYWAPTAFSTLDLSHTSPAWFMTRWITHFCAPAFIFLAGVSAYLQLAKQGDKMALSRYLLLRGLWLVLLEIVVVNISWKAALPIDYLWLQVIWVIGLSMIFCAAAIWLPVLPLALLAVIMVAGHDLLNGIQPTDGWQWWWHILHQRGGFEVFNSGYHFFIAYPLLPWPGVMLLGYLLGHLYVKYPQHIVPWTTLLGGASLCLFIVLRAWGQYGDPSPYLAQSTSVFSILSFLNVSKYPASLQFIAITLGLCLLLMAFAQRFQFWGASILATFGKVPLFFYLLHIPLIHLSSQIWTALNYGNAVNMLTAGSDDWPVGYEPALWRAYLVWAVFLIGMYFLCRAYWRVKSTRRDVWLLRWI</sequence>
<accession>B3PGK8</accession>
<feature type="transmembrane region" description="Helical" evidence="1">
    <location>
        <begin position="272"/>
        <end position="289"/>
    </location>
</feature>
<proteinExistence type="predicted"/>
<keyword evidence="4" id="KW-1185">Reference proteome</keyword>
<dbReference type="AlphaFoldDB" id="B3PGK8"/>
<dbReference type="EMBL" id="CP000934">
    <property type="protein sequence ID" value="ACE83980.1"/>
    <property type="molecule type" value="Genomic_DNA"/>
</dbReference>
<keyword evidence="1" id="KW-0812">Transmembrane</keyword>
<feature type="transmembrane region" description="Helical" evidence="1">
    <location>
        <begin position="89"/>
        <end position="109"/>
    </location>
</feature>
<dbReference type="Pfam" id="PF07786">
    <property type="entry name" value="HGSNAT_cat"/>
    <property type="match status" value="1"/>
</dbReference>
<name>B3PGK8_CELJU</name>
<dbReference type="HOGENOM" id="CLU_054519_0_0_6"/>
<dbReference type="PANTHER" id="PTHR40407">
    <property type="entry name" value="MEMBRANE PROTEIN-LIKE PROTEIN"/>
    <property type="match status" value="1"/>
</dbReference>
<evidence type="ECO:0000313" key="4">
    <source>
        <dbReference type="Proteomes" id="UP000001036"/>
    </source>
</evidence>
<reference evidence="3 4" key="1">
    <citation type="journal article" date="2008" name="J. Bacteriol.">
        <title>Insights into plant cell wall degradation from the genome sequence of the soil bacterium Cellvibrio japonicus.</title>
        <authorList>
            <person name="Deboy R.T."/>
            <person name="Mongodin E.F."/>
            <person name="Fouts D.E."/>
            <person name="Tailford L.E."/>
            <person name="Khouri H."/>
            <person name="Emerson J.B."/>
            <person name="Mohamoud Y."/>
            <person name="Watkins K."/>
            <person name="Henrissat B."/>
            <person name="Gilbert H.J."/>
            <person name="Nelson K.E."/>
        </authorList>
    </citation>
    <scope>NUCLEOTIDE SEQUENCE [LARGE SCALE GENOMIC DNA]</scope>
    <source>
        <strain evidence="3 4">Ueda107</strain>
    </source>
</reference>
<dbReference type="eggNOG" id="COG3503">
    <property type="taxonomic scope" value="Bacteria"/>
</dbReference>
<dbReference type="STRING" id="498211.CJA_1859"/>
<feature type="transmembrane region" description="Helical" evidence="1">
    <location>
        <begin position="56"/>
        <end position="77"/>
    </location>
</feature>
<dbReference type="KEGG" id="cja:CJA_1859"/>
<evidence type="ECO:0000313" key="3">
    <source>
        <dbReference type="EMBL" id="ACE83980.1"/>
    </source>
</evidence>